<dbReference type="EMBL" id="PJQM01003283">
    <property type="protein sequence ID" value="RCH89716.1"/>
    <property type="molecule type" value="Genomic_DNA"/>
</dbReference>
<feature type="non-terminal residue" evidence="2">
    <location>
        <position position="1"/>
    </location>
</feature>
<dbReference type="Proteomes" id="UP000253551">
    <property type="component" value="Unassembled WGS sequence"/>
</dbReference>
<sequence>KDDGIVYWRNMENKTLVQDLKLFSFEAREKVVMIQVISTPSSSQALFVIGDQGTIMLYSKSSKAGLLFNQFNINGPVHSVDRINSDSILVSVGSGRIYVLTFQFEHEDISLDLKRVHGISNARYIQILDANDHIFEAILVDEKNNNAAMVQAKYDPNPTNVENDSKAIEELIRDTLEDLAHSESIVKSMEIEEQEINEKLSSINRTLYALHSINNKRVLGQCNSIDSTGFEFTVQPIVKSNSFENCILNSKACLRLCIKTSRFLELENWTLQLDFSSELDKSCGQTKLFSVIGFEAYYENGIERYAIWEHDAELDIKTLILPLNMQATLVMTTNDSGEIARFPVANMIIDDLHFAIPLSNSLNTSIKRRGLDKVSDQLMHAYQQRRLYDKSSRDPLSRLIRRQRNTPEQKHLLDHRSIHFRYTIDAMFSDEAYRSILSTLFGEGRTINDLKQMLLSAEQSSFALVSYPGCPVIVELSRVSSTVIEIKINCSYTPALFKAEATILRRVQTNYKETSLSKDQGDINLVNKLKKLQETILELQEDCMETDEDDSLWTRLKSAIDMYYSLHNDIPIGHLE</sequence>
<name>A0A367JIJ9_RHIST</name>
<gene>
    <name evidence="2" type="ORF">CU098_006474</name>
</gene>
<evidence type="ECO:0000313" key="2">
    <source>
        <dbReference type="EMBL" id="RCH89716.1"/>
    </source>
</evidence>
<accession>A0A367JIJ9</accession>
<keyword evidence="3" id="KW-1185">Reference proteome</keyword>
<reference evidence="2 3" key="1">
    <citation type="journal article" date="2018" name="G3 (Bethesda)">
        <title>Phylogenetic and Phylogenomic Definition of Rhizopus Species.</title>
        <authorList>
            <person name="Gryganskyi A.P."/>
            <person name="Golan J."/>
            <person name="Dolatabadi S."/>
            <person name="Mondo S."/>
            <person name="Robb S."/>
            <person name="Idnurm A."/>
            <person name="Muszewska A."/>
            <person name="Steczkiewicz K."/>
            <person name="Masonjones S."/>
            <person name="Liao H.L."/>
            <person name="Gajdeczka M.T."/>
            <person name="Anike F."/>
            <person name="Vuek A."/>
            <person name="Anishchenko I.M."/>
            <person name="Voigt K."/>
            <person name="de Hoog G.S."/>
            <person name="Smith M.E."/>
            <person name="Heitman J."/>
            <person name="Vilgalys R."/>
            <person name="Stajich J.E."/>
        </authorList>
    </citation>
    <scope>NUCLEOTIDE SEQUENCE [LARGE SCALE GENOMIC DNA]</scope>
    <source>
        <strain evidence="2 3">LSU 92-RS-03</strain>
    </source>
</reference>
<organism evidence="2 3">
    <name type="scientific">Rhizopus stolonifer</name>
    <name type="common">Rhizopus nigricans</name>
    <dbReference type="NCBI Taxonomy" id="4846"/>
    <lineage>
        <taxon>Eukaryota</taxon>
        <taxon>Fungi</taxon>
        <taxon>Fungi incertae sedis</taxon>
        <taxon>Mucoromycota</taxon>
        <taxon>Mucoromycotina</taxon>
        <taxon>Mucoromycetes</taxon>
        <taxon>Mucorales</taxon>
        <taxon>Mucorineae</taxon>
        <taxon>Rhizopodaceae</taxon>
        <taxon>Rhizopus</taxon>
    </lineage>
</organism>
<protein>
    <submittedName>
        <fullName evidence="2">Uncharacterized protein</fullName>
    </submittedName>
</protein>
<evidence type="ECO:0000256" key="1">
    <source>
        <dbReference type="SAM" id="Coils"/>
    </source>
</evidence>
<feature type="coiled-coil region" evidence="1">
    <location>
        <begin position="522"/>
        <end position="549"/>
    </location>
</feature>
<keyword evidence="1" id="KW-0175">Coiled coil</keyword>
<dbReference type="SUPFAM" id="SSF50978">
    <property type="entry name" value="WD40 repeat-like"/>
    <property type="match status" value="1"/>
</dbReference>
<dbReference type="AlphaFoldDB" id="A0A367JIJ9"/>
<dbReference type="InterPro" id="IPR036322">
    <property type="entry name" value="WD40_repeat_dom_sf"/>
</dbReference>
<comment type="caution">
    <text evidence="2">The sequence shown here is derived from an EMBL/GenBank/DDBJ whole genome shotgun (WGS) entry which is preliminary data.</text>
</comment>
<proteinExistence type="predicted"/>
<dbReference type="OrthoDB" id="2260217at2759"/>
<evidence type="ECO:0000313" key="3">
    <source>
        <dbReference type="Proteomes" id="UP000253551"/>
    </source>
</evidence>